<dbReference type="SUPFAM" id="SSF54862">
    <property type="entry name" value="4Fe-4S ferredoxins"/>
    <property type="match status" value="1"/>
</dbReference>
<organism evidence="3 4">
    <name type="scientific">Limisphaera ngatamarikiensis</name>
    <dbReference type="NCBI Taxonomy" id="1324935"/>
    <lineage>
        <taxon>Bacteria</taxon>
        <taxon>Pseudomonadati</taxon>
        <taxon>Verrucomicrobiota</taxon>
        <taxon>Verrucomicrobiia</taxon>
        <taxon>Limisphaerales</taxon>
        <taxon>Limisphaeraceae</taxon>
        <taxon>Limisphaera</taxon>
    </lineage>
</organism>
<dbReference type="Gene3D" id="2.40.40.20">
    <property type="match status" value="1"/>
</dbReference>
<dbReference type="EMBL" id="JAAKYA010000014">
    <property type="protein sequence ID" value="NGO38296.1"/>
    <property type="molecule type" value="Genomic_DNA"/>
</dbReference>
<dbReference type="CDD" id="cd10551">
    <property type="entry name" value="PsrB"/>
    <property type="match status" value="1"/>
</dbReference>
<dbReference type="InterPro" id="IPR017896">
    <property type="entry name" value="4Fe4S_Fe-S-bd"/>
</dbReference>
<evidence type="ECO:0000313" key="3">
    <source>
        <dbReference type="EMBL" id="NGO38296.1"/>
    </source>
</evidence>
<dbReference type="Gene3D" id="3.40.50.740">
    <property type="match status" value="1"/>
</dbReference>
<feature type="domain" description="4Fe-4S ferredoxin-type" evidence="2">
    <location>
        <begin position="761"/>
        <end position="791"/>
    </location>
</feature>
<reference evidence="3 4" key="1">
    <citation type="submission" date="2020-02" db="EMBL/GenBank/DDBJ databases">
        <title>Draft genome sequence of Limisphaera ngatamarikiensis NGM72.4T, a thermophilic Verrucomicrobia grouped in subdivision 3.</title>
        <authorList>
            <person name="Carere C.R."/>
            <person name="Steen J."/>
            <person name="Hugenholtz P."/>
            <person name="Stott M.B."/>
        </authorList>
    </citation>
    <scope>NUCLEOTIDE SEQUENCE [LARGE SCALE GENOMIC DNA]</scope>
    <source>
        <strain evidence="3 4">NGM72.4</strain>
    </source>
</reference>
<name>A0A6M1RFA9_9BACT</name>
<dbReference type="PANTHER" id="PTHR42783">
    <property type="entry name" value="GLUTAMATE SYNTHASE [NADPH] SMALL CHAIN"/>
    <property type="match status" value="1"/>
</dbReference>
<feature type="domain" description="4Fe-4S ferredoxin-type" evidence="2">
    <location>
        <begin position="837"/>
        <end position="868"/>
    </location>
</feature>
<evidence type="ECO:0000256" key="1">
    <source>
        <dbReference type="SAM" id="MobiDB-lite"/>
    </source>
</evidence>
<keyword evidence="4" id="KW-1185">Reference proteome</keyword>
<dbReference type="RefSeq" id="WP_165105691.1">
    <property type="nucleotide sequence ID" value="NZ_JAAKYA010000014.1"/>
</dbReference>
<dbReference type="Gene3D" id="3.30.70.20">
    <property type="match status" value="2"/>
</dbReference>
<gene>
    <name evidence="3" type="ORF">G4L39_02650</name>
</gene>
<sequence length="1077" mass="121393">MKTPHSTGPQADLDRRYWRSPEHGAGAAESREWLEREFPESVLEEPDALSRRDFVRLMSASLLLAGVGLGGSGCRRPEERLMPFAQQPEGYVHGRPEFYATAMPTRTGAIPLVVKVHEGRPIKIEGNDRYPDGNGGTDRWTQASILNMYDPDRARRVARNGQTVPRQEGLDFLAQLAGRLAADKGRGLAILAEPSTSPSRARLRRELQQRYPEATWYEHDPLDLAIHRRAASLAYGRPVQPRFRFDRARVIVSLDCDFLGTEDDAFQHIRRFAQSRRLEQPSDEISRLYVLEALLTLTGAQADHRLRLPASQVGAAALYLARRCGVTGLPEGDPAGLWTEWLDECARDLQSHRGEVLVVAGYRQPLAVHLLAHAINHALGAVDTTLELVPAEEPAPEEGLPALARALRDGRVETLVILGANPVYTAPADLNWAEAQQKARTVVRLGYYEDETFPLCHWHFPLAHYLESWGDVLTSDGAYLPVQPMIQPLFGGLTELEFLARLAGHEVTQPYEIVRETFRQREKPANFEEEWKFFLHDGFRKGPAASLGRLALRSEVVVEAARALSTQQPAADRLEVVWHRDHSLDDGRYANNGWLQELPDPITKITWDNAVLMSRRTAQALGVVNAELVEVRLGDRVVTGPAWVQPGMADHVVALALGYGRERAGRVGRRVGFNAYAIRTAAAPHFAVGATVRGTGRRHVIACTQDHWSMEGRAIIREANLEQFRKYPDFVKRLNLHEPPVVAPLYPNPLDREKEKALHQWGMSIDLNACVGCSACVIACQSENNIPIVGKDQVRRGREMHWMRIDRYYASDPARQTDKRVWRREEKQWRESWIDEVQVVMQPMLCQHCEAAPCENVCPVNATVHDHEGLNVMVYNRCVGTRYCSNNCPYKVRRFNFFDYNKRPLDGLYKGPFARRPQEELELVKMVMNPDVTVRMRGVMEKCTYCIQRIEQAKIQRKVQARDSGDVVVPDGTFTTACAQACPAGAIVFGNIADPNSRVSRLKRQSRDYSVLEFLLTKPRTTYLARIRNPNPAMPDYHEIPLSLAEYTVRSGDPFREEPHAAGPRERGSGAATRLQH</sequence>
<feature type="region of interest" description="Disordered" evidence="1">
    <location>
        <begin position="1"/>
        <end position="31"/>
    </location>
</feature>
<dbReference type="Pfam" id="PF13247">
    <property type="entry name" value="Fer4_11"/>
    <property type="match status" value="1"/>
</dbReference>
<dbReference type="PROSITE" id="PS51379">
    <property type="entry name" value="4FE4S_FER_2"/>
    <property type="match status" value="2"/>
</dbReference>
<evidence type="ECO:0000313" key="4">
    <source>
        <dbReference type="Proteomes" id="UP000477311"/>
    </source>
</evidence>
<dbReference type="SUPFAM" id="SSF53706">
    <property type="entry name" value="Formate dehydrogenase/DMSO reductase, domains 1-3"/>
    <property type="match status" value="1"/>
</dbReference>
<feature type="region of interest" description="Disordered" evidence="1">
    <location>
        <begin position="1053"/>
        <end position="1077"/>
    </location>
</feature>
<feature type="compositionally biased region" description="Basic and acidic residues" evidence="1">
    <location>
        <begin position="12"/>
        <end position="22"/>
    </location>
</feature>
<proteinExistence type="predicted"/>
<protein>
    <submittedName>
        <fullName evidence="3">TAT-variant-translocated molybdopterin oxidoreductase</fullName>
    </submittedName>
</protein>
<evidence type="ECO:0000259" key="2">
    <source>
        <dbReference type="PROSITE" id="PS51379"/>
    </source>
</evidence>
<dbReference type="NCBIfam" id="TIGR04519">
    <property type="entry name" value="MoCo_extend_TAT"/>
    <property type="match status" value="1"/>
</dbReference>
<dbReference type="PANTHER" id="PTHR42783:SF3">
    <property type="entry name" value="GLUTAMATE SYNTHASE [NADPH] SMALL CHAIN-RELATED"/>
    <property type="match status" value="1"/>
</dbReference>
<accession>A0A6M1RFA9</accession>
<dbReference type="AlphaFoldDB" id="A0A6M1RFA9"/>
<dbReference type="Proteomes" id="UP000477311">
    <property type="component" value="Unassembled WGS sequence"/>
</dbReference>
<comment type="caution">
    <text evidence="3">The sequence shown here is derived from an EMBL/GenBank/DDBJ whole genome shotgun (WGS) entry which is preliminary data.</text>
</comment>
<feature type="compositionally biased region" description="Basic and acidic residues" evidence="1">
    <location>
        <begin position="1053"/>
        <end position="1068"/>
    </location>
</feature>
<dbReference type="InterPro" id="IPR009010">
    <property type="entry name" value="Asp_de-COase-like_dom_sf"/>
</dbReference>
<dbReference type="SUPFAM" id="SSF50692">
    <property type="entry name" value="ADC-like"/>
    <property type="match status" value="1"/>
</dbReference>
<dbReference type="CDD" id="cd02784">
    <property type="entry name" value="MopB_CT_PHLH"/>
    <property type="match status" value="1"/>
</dbReference>
<dbReference type="InterPro" id="IPR030948">
    <property type="entry name" value="TAT_var_transloc_signal_dom"/>
</dbReference>